<name>A0A0L6U5L9_9BASI</name>
<evidence type="ECO:0000313" key="1">
    <source>
        <dbReference type="EMBL" id="KNZ43814.1"/>
    </source>
</evidence>
<dbReference type="EMBL" id="LAVV01015536">
    <property type="protein sequence ID" value="KNZ43814.1"/>
    <property type="molecule type" value="Genomic_DNA"/>
</dbReference>
<sequence length="423" mass="48514">MPLKKSTELNYAKKYYFLYFRTLKLYSEEEWRNLKSQPPLDIIKRRNWRERLEKEKKNVKRSNESIGRWINASLKLHCDLSDSGCFWPEESKFSLSSISKVGVIQIEYFFNLKIELENNPILELGNIRNKTKLHHTSCIVHGFLNRLTVSKADRKLLIIEDTRSSSFQLTIIHFFASVEFLSLGMISSSMISHEIFSLIPKYKQKILLVLFIPFALSLSKNSSLPFFPFLVPSYLSHKVKVSTASMDTIFYDWNGCFGVVSNDIGINKEEWKKKNKIIKHLIINFPEGPVGQEELDTFGQRNWGLLDRGGFDPSRRERVEISEKLKVEGGIQNMLISGLNCMKLSANNYGGKRSCLNINSGISGKAQIRLESAFVAWVAWLRPSCLLQARLVCPACCGWLKPLQLSLGLHNGLGYLDVLFLIM</sequence>
<dbReference type="VEuPathDB" id="FungiDB:VP01_983g3"/>
<dbReference type="AlphaFoldDB" id="A0A0L6U5L9"/>
<comment type="caution">
    <text evidence="1">The sequence shown here is derived from an EMBL/GenBank/DDBJ whole genome shotgun (WGS) entry which is preliminary data.</text>
</comment>
<accession>A0A0L6U5L9</accession>
<protein>
    <submittedName>
        <fullName evidence="1">Uncharacterized protein</fullName>
    </submittedName>
</protein>
<evidence type="ECO:0000313" key="2">
    <source>
        <dbReference type="Proteomes" id="UP000037035"/>
    </source>
</evidence>
<keyword evidence="2" id="KW-1185">Reference proteome</keyword>
<dbReference type="Proteomes" id="UP000037035">
    <property type="component" value="Unassembled WGS sequence"/>
</dbReference>
<gene>
    <name evidence="1" type="ORF">VP01_983g3</name>
</gene>
<organism evidence="1 2">
    <name type="scientific">Puccinia sorghi</name>
    <dbReference type="NCBI Taxonomy" id="27349"/>
    <lineage>
        <taxon>Eukaryota</taxon>
        <taxon>Fungi</taxon>
        <taxon>Dikarya</taxon>
        <taxon>Basidiomycota</taxon>
        <taxon>Pucciniomycotina</taxon>
        <taxon>Pucciniomycetes</taxon>
        <taxon>Pucciniales</taxon>
        <taxon>Pucciniaceae</taxon>
        <taxon>Puccinia</taxon>
    </lineage>
</organism>
<reference evidence="1 2" key="1">
    <citation type="submission" date="2015-08" db="EMBL/GenBank/DDBJ databases">
        <title>Next Generation Sequencing and Analysis of the Genome of Puccinia sorghi L Schw, the Causal Agent of Maize Common Rust.</title>
        <authorList>
            <person name="Rochi L."/>
            <person name="Burguener G."/>
            <person name="Darino M."/>
            <person name="Turjanski A."/>
            <person name="Kreff E."/>
            <person name="Dieguez M.J."/>
            <person name="Sacco F."/>
        </authorList>
    </citation>
    <scope>NUCLEOTIDE SEQUENCE [LARGE SCALE GENOMIC DNA]</scope>
    <source>
        <strain evidence="1 2">RO10H11247</strain>
    </source>
</reference>
<proteinExistence type="predicted"/>